<dbReference type="GO" id="GO:0016740">
    <property type="term" value="F:transferase activity"/>
    <property type="evidence" value="ECO:0007669"/>
    <property type="project" value="UniProtKB-KW"/>
</dbReference>
<dbReference type="SFLD" id="SFLDG01180">
    <property type="entry name" value="SUF1"/>
    <property type="match status" value="1"/>
</dbReference>
<dbReference type="InterPro" id="IPR036249">
    <property type="entry name" value="Thioredoxin-like_sf"/>
</dbReference>
<name>A0A4R2NLM4_RHOAD</name>
<dbReference type="InterPro" id="IPR026928">
    <property type="entry name" value="FAX/IsoI-like"/>
</dbReference>
<reference evidence="2 3" key="1">
    <citation type="submission" date="2019-03" db="EMBL/GenBank/DDBJ databases">
        <title>Genomic Encyclopedia of Type Strains, Phase IV (KMG-IV): sequencing the most valuable type-strain genomes for metagenomic binning, comparative biology and taxonomic classification.</title>
        <authorList>
            <person name="Goeker M."/>
        </authorList>
    </citation>
    <scope>NUCLEOTIDE SEQUENCE [LARGE SCALE GENOMIC DNA]</scope>
    <source>
        <strain evidence="2 3">DSM 2781</strain>
    </source>
</reference>
<dbReference type="CDD" id="cd03054">
    <property type="entry name" value="GST_N_Metaxin"/>
    <property type="match status" value="1"/>
</dbReference>
<dbReference type="RefSeq" id="WP_132603143.1">
    <property type="nucleotide sequence ID" value="NZ_NRRP01000019.1"/>
</dbReference>
<dbReference type="PANTHER" id="PTHR12289:SF41">
    <property type="entry name" value="FAILED AXON CONNECTIONS-RELATED"/>
    <property type="match status" value="1"/>
</dbReference>
<keyword evidence="2" id="KW-0808">Transferase</keyword>
<keyword evidence="3" id="KW-1185">Reference proteome</keyword>
<protein>
    <submittedName>
        <fullName evidence="2">Glutathione S-transferase</fullName>
    </submittedName>
</protein>
<sequence>MLRLHVFAPALGTISPSPFSVKSLLLLEMSGLPHDRVAGNPRKAPLGKLPVLEDDGQLIPDSQAIQRHIAAHHGYDPDADLTPDQHAQALMLRITLEEYLYWVLVRTRWIDNPDATRAAFFGGVPAPLRRPIFAMVRRQIAQALHGQGLGRHAPAELRTITEEALDAVCTVLGDGPFVFGARPSGVDTCLFGFLENVLVPPLDTLLKQAVQARAPLVAYHQRLRAGIAAPLVPSG</sequence>
<dbReference type="Proteomes" id="UP000295733">
    <property type="component" value="Unassembled WGS sequence"/>
</dbReference>
<dbReference type="SUPFAM" id="SSF52833">
    <property type="entry name" value="Thioredoxin-like"/>
    <property type="match status" value="1"/>
</dbReference>
<dbReference type="Gene3D" id="3.40.30.10">
    <property type="entry name" value="Glutaredoxin"/>
    <property type="match status" value="1"/>
</dbReference>
<dbReference type="PANTHER" id="PTHR12289">
    <property type="entry name" value="METAXIN RELATED"/>
    <property type="match status" value="1"/>
</dbReference>
<dbReference type="Gene3D" id="1.20.1050.10">
    <property type="match status" value="1"/>
</dbReference>
<dbReference type="InterPro" id="IPR012336">
    <property type="entry name" value="Thioredoxin-like_fold"/>
</dbReference>
<evidence type="ECO:0000259" key="1">
    <source>
        <dbReference type="PROSITE" id="PS50404"/>
    </source>
</evidence>
<dbReference type="OrthoDB" id="7664269at2"/>
<accession>A0A4R2NLM4</accession>
<proteinExistence type="predicted"/>
<gene>
    <name evidence="2" type="ORF">EV656_10643</name>
</gene>
<dbReference type="Pfam" id="PF17171">
    <property type="entry name" value="GST_C_6"/>
    <property type="match status" value="1"/>
</dbReference>
<evidence type="ECO:0000313" key="2">
    <source>
        <dbReference type="EMBL" id="TCP22457.1"/>
    </source>
</evidence>
<dbReference type="SFLD" id="SFLDS00019">
    <property type="entry name" value="Glutathione_Transferase_(cytos"/>
    <property type="match status" value="1"/>
</dbReference>
<dbReference type="InterPro" id="IPR050931">
    <property type="entry name" value="Mito_Protein_Transport_Metaxin"/>
</dbReference>
<dbReference type="InterPro" id="IPR040079">
    <property type="entry name" value="Glutathione_S-Trfase"/>
</dbReference>
<comment type="caution">
    <text evidence="2">The sequence shown here is derived from an EMBL/GenBank/DDBJ whole genome shotgun (WGS) entry which is preliminary data.</text>
</comment>
<dbReference type="AlphaFoldDB" id="A0A4R2NLM4"/>
<dbReference type="SFLD" id="SFLDG01200">
    <property type="entry name" value="SUF1.1"/>
    <property type="match status" value="1"/>
</dbReference>
<dbReference type="Pfam" id="PF17172">
    <property type="entry name" value="GST_N_4"/>
    <property type="match status" value="1"/>
</dbReference>
<dbReference type="InterPro" id="IPR036282">
    <property type="entry name" value="Glutathione-S-Trfase_C_sf"/>
</dbReference>
<dbReference type="CDD" id="cd03193">
    <property type="entry name" value="GST_C_Metaxin"/>
    <property type="match status" value="1"/>
</dbReference>
<dbReference type="PROSITE" id="PS50404">
    <property type="entry name" value="GST_NTER"/>
    <property type="match status" value="1"/>
</dbReference>
<feature type="domain" description="GST N-terminal" evidence="1">
    <location>
        <begin position="7"/>
        <end position="77"/>
    </location>
</feature>
<organism evidence="2 3">
    <name type="scientific">Rhodovulum adriaticum</name>
    <name type="common">Rhodopseudomonas adriatica</name>
    <dbReference type="NCBI Taxonomy" id="35804"/>
    <lineage>
        <taxon>Bacteria</taxon>
        <taxon>Pseudomonadati</taxon>
        <taxon>Pseudomonadota</taxon>
        <taxon>Alphaproteobacteria</taxon>
        <taxon>Rhodobacterales</taxon>
        <taxon>Paracoccaceae</taxon>
        <taxon>Rhodovulum</taxon>
    </lineage>
</organism>
<evidence type="ECO:0000313" key="3">
    <source>
        <dbReference type="Proteomes" id="UP000295733"/>
    </source>
</evidence>
<dbReference type="SUPFAM" id="SSF47616">
    <property type="entry name" value="GST C-terminal domain-like"/>
    <property type="match status" value="1"/>
</dbReference>
<dbReference type="InterPro" id="IPR004045">
    <property type="entry name" value="Glutathione_S-Trfase_N"/>
</dbReference>
<dbReference type="EMBL" id="SLXL01000006">
    <property type="protein sequence ID" value="TCP22457.1"/>
    <property type="molecule type" value="Genomic_DNA"/>
</dbReference>
<dbReference type="InterPro" id="IPR033468">
    <property type="entry name" value="Metaxin_GST"/>
</dbReference>